<sequence length="1466" mass="162545">MEYSTSATSSKVAVEYTDPSKIYQNISQGLSRRLPLRNLHWNSSSRPLRSIKSLHVELIPDDKRSSGSVPLDQSHTQSQDTSLGQSFPKRSKAEERPPLPSADSSTKRERRHQIPGLRQTPYLKIYLLRCDDVDGYKSSSRKLIREWVKDHTPAFQRSSKYNTQENHDAFEWLILHVISADSQGTDRGAEDGKGDSRWSKRSSSNLIEKIRTDFNGTSKTAVDRVAQIYISGETVGQSSDDGDTGWGDLIFKMKSLILASFDLRVRQYEEDIKERESQRSLPGWNFNTFFVLKEGLAMGFESVGLIEDALTSYHELAVGLHSILEERFADGPSTTSASQFQDYTNDLLVEVKQAAAIALGASFLSNGDRKHGEATTSEDLGHDILSTDRKPFRELILANKISAFDFQCYIFARQAALLLRMGNASTPTIEDARDRPSPQPMHNSSPALGPTPEVENLLILADVCQRAVEFITSACRTMRNELKAILKTNTDGKTEGSLISFPSQDVVVENLTASWIYSTAEYVLSRTSTQSLSAQLQPLMRQLKPQQKAQASTKASTSPDLPRRTSSLSPNTTALQRPPSPEKFPSVTSLDAMRLLPPNLMQTGAKNLAAERAALHALKRRALSQIGLSYGGWRSGWPDMHLGEALEEHPMEEVSLDEAPDQKESPNGTATEKSLPFSMNGVRHKLLREALSSEKSFYSAYEDITALTLALDVLGKRKKSAEALTADLAAVRFHVKDYAAAASYFRQLAPFYAQGQWSELELVMLDLYAQCLGHLDRKEEYVSVALKIVAKQVEAKRRSRDSWKADLPKPSSAVSETSGSYLHSLIAASKSLERQITAPIDRYFGLFSLDPQIRHNDKHDSFHLLLKLQLQALETFLAEEIRVCLMRMIGEQRSELWLTAANVTIAAEEITKVSVASRVMAPGIYVLEKVLIRSEKIIFQHDLSIQAPQILPSTLDNADLSGPPITSIDIFPGPQALSAQILHSKTIHLEQPRSLEIHISVGWNDISHGRILVRAGTAGLRLHTGDAVPLGGDISVTNKSQPGVIEFGKVVAFRRPQVRIPYSVESDLKEIIVKLEVSYTTTDGEYTFASLTRTSILLPLGVNVQDIFKQEALFSKFSIFTASSVPIRLLNCHLGGTSAFQVDSPPLSGTELDIFARQPVTLMAKIRRAQNQQTDNTKAGRRLLLHVQYICLDEEVATAVEQAFTTSLETSDFYSLTNLLTPHLLRTLRSQLSVANYETIGLLRELTLPPFSSLNYPSLLNSLPPQTRSSALTWLSTWHTGHPILPLPPSSSISTPQPHHLTVPVEIPALQILHTVRLRLLPPSSSTPQPLTINQPLPAELTISHTRRWAPVHPSPDKALDFVYEVHAPADTWLVGGQRKAHFEAKEDELRVFMLLLLPQRTGRLLLPGVEVGVEVRGEEGKGRSCETDYRCQAGVVEVGTGLERVSVQVEGAEAWVVEGRGRGEV</sequence>
<feature type="domain" description="DUF7077" evidence="7">
    <location>
        <begin position="974"/>
        <end position="1091"/>
    </location>
</feature>
<dbReference type="InterPro" id="IPR022233">
    <property type="entry name" value="TRAPPC10/Trs130_C"/>
</dbReference>
<dbReference type="InterPro" id="IPR056916">
    <property type="entry name" value="NTS_TR130"/>
</dbReference>
<evidence type="ECO:0000313" key="9">
    <source>
        <dbReference type="EMBL" id="CAF9926604.1"/>
    </source>
</evidence>
<dbReference type="InterPro" id="IPR045126">
    <property type="entry name" value="TRAPPC10/Trs130"/>
</dbReference>
<reference evidence="9" key="1">
    <citation type="submission" date="2021-03" db="EMBL/GenBank/DDBJ databases">
        <authorList>
            <person name="Tagirdzhanova G."/>
        </authorList>
    </citation>
    <scope>NUCLEOTIDE SEQUENCE</scope>
</reference>
<feature type="compositionally biased region" description="Polar residues" evidence="4">
    <location>
        <begin position="544"/>
        <end position="575"/>
    </location>
</feature>
<keyword evidence="3" id="KW-0333">Golgi apparatus</keyword>
<dbReference type="Pfam" id="PF24967">
    <property type="entry name" value="NTS_TR130"/>
    <property type="match status" value="1"/>
</dbReference>
<dbReference type="PANTHER" id="PTHR13251">
    <property type="entry name" value="EPILEPSY HOLOPROSENCEPHALY CANDIDATE 1/TMEM1"/>
    <property type="match status" value="1"/>
</dbReference>
<keyword evidence="2" id="KW-0813">Transport</keyword>
<dbReference type="GO" id="GO:0005829">
    <property type="term" value="C:cytosol"/>
    <property type="evidence" value="ECO:0007669"/>
    <property type="project" value="GOC"/>
</dbReference>
<organism evidence="9 10">
    <name type="scientific">Heterodermia speciosa</name>
    <dbReference type="NCBI Taxonomy" id="116794"/>
    <lineage>
        <taxon>Eukaryota</taxon>
        <taxon>Fungi</taxon>
        <taxon>Dikarya</taxon>
        <taxon>Ascomycota</taxon>
        <taxon>Pezizomycotina</taxon>
        <taxon>Lecanoromycetes</taxon>
        <taxon>OSLEUM clade</taxon>
        <taxon>Lecanoromycetidae</taxon>
        <taxon>Caliciales</taxon>
        <taxon>Physciaceae</taxon>
        <taxon>Heterodermia</taxon>
    </lineage>
</organism>
<feature type="region of interest" description="Disordered" evidence="4">
    <location>
        <begin position="541"/>
        <end position="586"/>
    </location>
</feature>
<feature type="compositionally biased region" description="Polar residues" evidence="4">
    <location>
        <begin position="66"/>
        <end position="85"/>
    </location>
</feature>
<dbReference type="OrthoDB" id="10256906at2759"/>
<feature type="domain" description="Trs130 NTS" evidence="8">
    <location>
        <begin position="680"/>
        <end position="784"/>
    </location>
</feature>
<evidence type="ECO:0000256" key="3">
    <source>
        <dbReference type="ARBA" id="ARBA00023034"/>
    </source>
</evidence>
<protein>
    <recommendedName>
        <fullName evidence="11">Trafficking protein particle complex subunit 10</fullName>
    </recommendedName>
</protein>
<dbReference type="EMBL" id="CAJPDS010000042">
    <property type="protein sequence ID" value="CAF9926604.1"/>
    <property type="molecule type" value="Genomic_DNA"/>
</dbReference>
<feature type="region of interest" description="Disordered" evidence="4">
    <location>
        <begin position="428"/>
        <end position="449"/>
    </location>
</feature>
<evidence type="ECO:0000256" key="2">
    <source>
        <dbReference type="ARBA" id="ARBA00022448"/>
    </source>
</evidence>
<gene>
    <name evidence="9" type="ORF">HETSPECPRED_006367</name>
</gene>
<feature type="region of interest" description="Disordered" evidence="4">
    <location>
        <begin position="62"/>
        <end position="115"/>
    </location>
</feature>
<dbReference type="GO" id="GO:0006891">
    <property type="term" value="P:intra-Golgi vesicle-mediated transport"/>
    <property type="evidence" value="ECO:0007669"/>
    <property type="project" value="TreeGrafter"/>
</dbReference>
<dbReference type="GO" id="GO:0034498">
    <property type="term" value="P:early endosome to Golgi transport"/>
    <property type="evidence" value="ECO:0007669"/>
    <property type="project" value="TreeGrafter"/>
</dbReference>
<dbReference type="InterPro" id="IPR055505">
    <property type="entry name" value="DUF7077"/>
</dbReference>
<feature type="domain" description="TRAPPC10/Trs130 C-terminal" evidence="5">
    <location>
        <begin position="1304"/>
        <end position="1438"/>
    </location>
</feature>
<dbReference type="Proteomes" id="UP000664521">
    <property type="component" value="Unassembled WGS sequence"/>
</dbReference>
<evidence type="ECO:0000256" key="4">
    <source>
        <dbReference type="SAM" id="MobiDB-lite"/>
    </source>
</evidence>
<dbReference type="InterPro" id="IPR056913">
    <property type="entry name" value="TRAPPC10/Trs130_N"/>
</dbReference>
<dbReference type="Pfam" id="PF23036">
    <property type="entry name" value="TRAPPC10_1st"/>
    <property type="match status" value="1"/>
</dbReference>
<dbReference type="GO" id="GO:1990071">
    <property type="term" value="C:TRAPPII protein complex"/>
    <property type="evidence" value="ECO:0007669"/>
    <property type="project" value="InterPro"/>
</dbReference>
<feature type="region of interest" description="Disordered" evidence="4">
    <location>
        <begin position="650"/>
        <end position="675"/>
    </location>
</feature>
<comment type="subcellular location">
    <subcellularLocation>
        <location evidence="1">Golgi apparatus</location>
    </subcellularLocation>
</comment>
<name>A0A8H3IU45_9LECA</name>
<feature type="domain" description="TRAPPC10/Trs130 N-terminal" evidence="6">
    <location>
        <begin position="107"/>
        <end position="424"/>
    </location>
</feature>
<evidence type="ECO:0000259" key="8">
    <source>
        <dbReference type="Pfam" id="PF24967"/>
    </source>
</evidence>
<evidence type="ECO:0000256" key="1">
    <source>
        <dbReference type="ARBA" id="ARBA00004555"/>
    </source>
</evidence>
<evidence type="ECO:0008006" key="11">
    <source>
        <dbReference type="Google" id="ProtNLM"/>
    </source>
</evidence>
<comment type="caution">
    <text evidence="9">The sequence shown here is derived from an EMBL/GenBank/DDBJ whole genome shotgun (WGS) entry which is preliminary data.</text>
</comment>
<keyword evidence="10" id="KW-1185">Reference proteome</keyword>
<dbReference type="Pfam" id="PF12584">
    <property type="entry name" value="TRAPPC10"/>
    <property type="match status" value="1"/>
</dbReference>
<evidence type="ECO:0000259" key="6">
    <source>
        <dbReference type="Pfam" id="PF23036"/>
    </source>
</evidence>
<evidence type="ECO:0000313" key="10">
    <source>
        <dbReference type="Proteomes" id="UP000664521"/>
    </source>
</evidence>
<dbReference type="PANTHER" id="PTHR13251:SF3">
    <property type="entry name" value="TRAFFICKING PROTEIN PARTICLE COMPLEX SUBUNIT 10"/>
    <property type="match status" value="1"/>
</dbReference>
<dbReference type="Pfam" id="PF23274">
    <property type="entry name" value="DUF7077"/>
    <property type="match status" value="1"/>
</dbReference>
<evidence type="ECO:0000259" key="5">
    <source>
        <dbReference type="Pfam" id="PF12584"/>
    </source>
</evidence>
<evidence type="ECO:0000259" key="7">
    <source>
        <dbReference type="Pfam" id="PF23274"/>
    </source>
</evidence>
<accession>A0A8H3IU45</accession>
<proteinExistence type="predicted"/>
<dbReference type="Pfam" id="PF24965">
    <property type="entry name" value="TRS130_4HB"/>
    <property type="match status" value="1"/>
</dbReference>